<organism evidence="1 2">
    <name type="scientific">Chromobacterium subtsugae</name>
    <dbReference type="NCBI Taxonomy" id="251747"/>
    <lineage>
        <taxon>Bacteria</taxon>
        <taxon>Pseudomonadati</taxon>
        <taxon>Pseudomonadota</taxon>
        <taxon>Betaproteobacteria</taxon>
        <taxon>Neisseriales</taxon>
        <taxon>Chromobacteriaceae</taxon>
        <taxon>Chromobacterium</taxon>
    </lineage>
</organism>
<dbReference type="GeneID" id="89683808"/>
<evidence type="ECO:0000313" key="1">
    <source>
        <dbReference type="EMBL" id="MBW8289552.1"/>
    </source>
</evidence>
<sequence length="116" mass="12723">MDPLLDPATGDYAGTSTDTLANAVYLRLMTPLGGWWADPTLGSRLHELSRAKDSGRVDLLACQYAEQALQPLRQDGRASRIEVSSSRQGPGRLLLQIRVAEAGGRTRHFQHQVRIA</sequence>
<name>A0ABS7FHL0_9NEIS</name>
<evidence type="ECO:0000313" key="2">
    <source>
        <dbReference type="Proteomes" id="UP000711178"/>
    </source>
</evidence>
<keyword evidence="2" id="KW-1185">Reference proteome</keyword>
<protein>
    <submittedName>
        <fullName evidence="1">Phage GP46 family protein</fullName>
    </submittedName>
</protein>
<dbReference type="RefSeq" id="WP_043575054.1">
    <property type="nucleotide sequence ID" value="NZ_CP142381.1"/>
</dbReference>
<dbReference type="Proteomes" id="UP000711178">
    <property type="component" value="Unassembled WGS sequence"/>
</dbReference>
<gene>
    <name evidence="1" type="ORF">KIF53_18100</name>
</gene>
<reference evidence="1 2" key="1">
    <citation type="submission" date="2021-05" db="EMBL/GenBank/DDBJ databases">
        <title>Draft Whole Genome Sequencing Of Biosensor Chromobacterium violaceum Strain CV026 Reveals A Regulatory RNA In Chromobacterium violaceum Phenotype Regulatory Network.</title>
        <authorList>
            <person name="Hong K.W."/>
            <person name="Chan K.G."/>
            <person name="Chang C.-Y."/>
        </authorList>
    </citation>
    <scope>NUCLEOTIDE SEQUENCE [LARGE SCALE GENOMIC DNA]</scope>
    <source>
        <strain evidence="1 2">ATCC 31532</strain>
    </source>
</reference>
<dbReference type="Pfam" id="PF07409">
    <property type="entry name" value="GP46"/>
    <property type="match status" value="1"/>
</dbReference>
<dbReference type="EMBL" id="JAHDTB010000019">
    <property type="protein sequence ID" value="MBW8289552.1"/>
    <property type="molecule type" value="Genomic_DNA"/>
</dbReference>
<comment type="caution">
    <text evidence="1">The sequence shown here is derived from an EMBL/GenBank/DDBJ whole genome shotgun (WGS) entry which is preliminary data.</text>
</comment>
<dbReference type="InterPro" id="IPR010877">
    <property type="entry name" value="Phage_Mu_Gp46"/>
</dbReference>
<dbReference type="Gene3D" id="3.10.450.40">
    <property type="match status" value="1"/>
</dbReference>
<dbReference type="SUPFAM" id="SSF160719">
    <property type="entry name" value="gpW/gp25-like"/>
    <property type="match status" value="1"/>
</dbReference>
<proteinExistence type="predicted"/>
<accession>A0ABS7FHL0</accession>